<accession>A0A3A8NZK3</accession>
<dbReference type="PROSITE" id="PS51257">
    <property type="entry name" value="PROKAR_LIPOPROTEIN"/>
    <property type="match status" value="1"/>
</dbReference>
<dbReference type="SUPFAM" id="SSF49452">
    <property type="entry name" value="Starch-binding domain-like"/>
    <property type="match status" value="5"/>
</dbReference>
<organism evidence="2 3">
    <name type="scientific">Corallococcus sicarius</name>
    <dbReference type="NCBI Taxonomy" id="2316726"/>
    <lineage>
        <taxon>Bacteria</taxon>
        <taxon>Pseudomonadati</taxon>
        <taxon>Myxococcota</taxon>
        <taxon>Myxococcia</taxon>
        <taxon>Myxococcales</taxon>
        <taxon>Cystobacterineae</taxon>
        <taxon>Myxococcaceae</taxon>
        <taxon>Corallococcus</taxon>
    </lineage>
</organism>
<gene>
    <name evidence="2" type="ORF">D7X12_07725</name>
</gene>
<proteinExistence type="predicted"/>
<dbReference type="OrthoDB" id="5491003at2"/>
<dbReference type="EMBL" id="RAWG01000034">
    <property type="protein sequence ID" value="RKH45532.1"/>
    <property type="molecule type" value="Genomic_DNA"/>
</dbReference>
<evidence type="ECO:0000256" key="1">
    <source>
        <dbReference type="SAM" id="MobiDB-lite"/>
    </source>
</evidence>
<feature type="region of interest" description="Disordered" evidence="1">
    <location>
        <begin position="44"/>
        <end position="69"/>
    </location>
</feature>
<keyword evidence="3" id="KW-1185">Reference proteome</keyword>
<dbReference type="Proteomes" id="UP000273405">
    <property type="component" value="Unassembled WGS sequence"/>
</dbReference>
<comment type="caution">
    <text evidence="2">The sequence shown here is derived from an EMBL/GenBank/DDBJ whole genome shotgun (WGS) entry which is preliminary data.</text>
</comment>
<name>A0A3A8NZK3_9BACT</name>
<dbReference type="Pfam" id="PF13620">
    <property type="entry name" value="CarboxypepD_reg"/>
    <property type="match status" value="4"/>
</dbReference>
<protein>
    <recommendedName>
        <fullName evidence="4">Carboxypeptidase regulatory-like domain-containing protein</fullName>
    </recommendedName>
</protein>
<sequence>MRRRLIVVVAVLVGCGLALFWGLRSGGPEASEDSAGAALVTREGPVGAPVPQRSGGAEGVGSTPPLARAPSEAEGVLDVEVLAGGRPSVGAQVRLYWQDGSGEREWRLAGSGVADAKGHVRLASGPGSYLVAVRAEGQAPLLRDVVRPYGELSTALRVSLEPGQTLTGRTVVHGTNEPLPLVELVLTAHARELAPWQRAEAPDEERVYATSDARGNFRVEGLAPGAYLLEARALGHARAVESRLRIPLVGPLTVALRVAGVIEGFVVDAKGLPAADAEVQVGGSPAQVVTTGAQGGFSVEVEPGAHTVSARRGEESGALDKPVISTAGSTVRDVRIRLGPGAVLEGRVVEKSSGGPVVGARVDVSFAEGDGDSGFALSDAEGHFVVRGLAPGSYDARVSAPGYSPTARNGLTVGQGERFPVDLVLSRTGAVEGQVRDSAGAPVANARVSSVDNWSNGVESAPVQARTDAAGHYRLEGLSTGRMYLTAQREDSTVGVRQQVDVGENGTARADFTLEGTGIVEGVVRAVRGSLPEGPLEVTALAEGTTTSGIPDVGRVGVGAGGGFRMSLPPGGYTLLLTARHRFSSGAQRQVRVEEGRTVHVEFTWEDTQDENEYRGSVLEPDGTPSPGAAITLTAAEGRGIPLMMGSADEEGRFAISLSRKAVPATRRVMLSARNGGRSSDAVPVNAEQEVVVKLRPSASLRGRVVRDGEPVRGFTLALQLQKGFLTQGQGPWEFAGERFELRDVPAEPIRVVARTADGSSGEVSVSPGVGAALEVDIPLKASATVRGRVLDAATKAPIPDAFIFIEGEPNTPLGIEVDAEGRFTISGVRVGERVLIVMGGPSQGRVRRVLKVKEGEVIDVGDVTLGTVPPPPDPPAP</sequence>
<dbReference type="AlphaFoldDB" id="A0A3A8NZK3"/>
<reference evidence="3" key="1">
    <citation type="submission" date="2018-09" db="EMBL/GenBank/DDBJ databases">
        <authorList>
            <person name="Livingstone P.G."/>
            <person name="Whitworth D.E."/>
        </authorList>
    </citation>
    <scope>NUCLEOTIDE SEQUENCE [LARGE SCALE GENOMIC DNA]</scope>
    <source>
        <strain evidence="3">CA040B</strain>
    </source>
</reference>
<dbReference type="Gene3D" id="2.60.40.1120">
    <property type="entry name" value="Carboxypeptidase-like, regulatory domain"/>
    <property type="match status" value="3"/>
</dbReference>
<evidence type="ECO:0008006" key="4">
    <source>
        <dbReference type="Google" id="ProtNLM"/>
    </source>
</evidence>
<dbReference type="RefSeq" id="WP_120624614.1">
    <property type="nucleotide sequence ID" value="NZ_RAWG01000034.1"/>
</dbReference>
<evidence type="ECO:0000313" key="2">
    <source>
        <dbReference type="EMBL" id="RKH45532.1"/>
    </source>
</evidence>
<dbReference type="GO" id="GO:0030246">
    <property type="term" value="F:carbohydrate binding"/>
    <property type="evidence" value="ECO:0007669"/>
    <property type="project" value="InterPro"/>
</dbReference>
<dbReference type="InterPro" id="IPR013784">
    <property type="entry name" value="Carb-bd-like_fold"/>
</dbReference>
<evidence type="ECO:0000313" key="3">
    <source>
        <dbReference type="Proteomes" id="UP000273405"/>
    </source>
</evidence>